<dbReference type="GO" id="GO:0006508">
    <property type="term" value="P:proteolysis"/>
    <property type="evidence" value="ECO:0007669"/>
    <property type="project" value="UniProtKB-KW"/>
</dbReference>
<dbReference type="GO" id="GO:0004252">
    <property type="term" value="F:serine-type endopeptidase activity"/>
    <property type="evidence" value="ECO:0007669"/>
    <property type="project" value="UniProtKB-UniRule"/>
</dbReference>
<proteinExistence type="inferred from homology"/>
<accession>A0A5C6PIV4</accession>
<dbReference type="InterPro" id="IPR023302">
    <property type="entry name" value="Pept_S9A_N"/>
</dbReference>
<evidence type="ECO:0000256" key="1">
    <source>
        <dbReference type="ARBA" id="ARBA00005228"/>
    </source>
</evidence>
<dbReference type="InterPro" id="IPR029058">
    <property type="entry name" value="AB_hydrolase_fold"/>
</dbReference>
<dbReference type="Gene3D" id="2.130.10.120">
    <property type="entry name" value="Prolyl oligopeptidase, N-terminal domain"/>
    <property type="match status" value="1"/>
</dbReference>
<evidence type="ECO:0000256" key="2">
    <source>
        <dbReference type="ARBA" id="ARBA00022670"/>
    </source>
</evidence>
<dbReference type="Proteomes" id="UP000324091">
    <property type="component" value="Chromosome 11"/>
</dbReference>
<evidence type="ECO:0000256" key="4">
    <source>
        <dbReference type="ARBA" id="ARBA00022825"/>
    </source>
</evidence>
<gene>
    <name evidence="9" type="ORF">D4764_11G0004580</name>
</gene>
<evidence type="ECO:0000313" key="9">
    <source>
        <dbReference type="EMBL" id="TWW78337.1"/>
    </source>
</evidence>
<comment type="similarity">
    <text evidence="1 6">Belongs to the peptidase S9A family.</text>
</comment>
<dbReference type="GO" id="GO:0005856">
    <property type="term" value="C:cytoskeleton"/>
    <property type="evidence" value="ECO:0007669"/>
    <property type="project" value="TreeGrafter"/>
</dbReference>
<dbReference type="Pfam" id="PF00326">
    <property type="entry name" value="Peptidase_S9"/>
    <property type="match status" value="1"/>
</dbReference>
<protein>
    <recommendedName>
        <fullName evidence="6">Prolyl endopeptidase</fullName>
        <ecNumber evidence="6">3.4.21.-</ecNumber>
    </recommendedName>
</protein>
<dbReference type="AlphaFoldDB" id="A0A5C6PIV4"/>
<dbReference type="FunFam" id="3.40.50.1820:FF:000050">
    <property type="entry name" value="prolyl endopeptidase-like isoform X2"/>
    <property type="match status" value="1"/>
</dbReference>
<dbReference type="InterPro" id="IPR002470">
    <property type="entry name" value="Peptidase_S9A"/>
</dbReference>
<organism evidence="9 10">
    <name type="scientific">Takifugu flavidus</name>
    <name type="common">sansaifugu</name>
    <dbReference type="NCBI Taxonomy" id="433684"/>
    <lineage>
        <taxon>Eukaryota</taxon>
        <taxon>Metazoa</taxon>
        <taxon>Chordata</taxon>
        <taxon>Craniata</taxon>
        <taxon>Vertebrata</taxon>
        <taxon>Euteleostomi</taxon>
        <taxon>Actinopterygii</taxon>
        <taxon>Neopterygii</taxon>
        <taxon>Teleostei</taxon>
        <taxon>Neoteleostei</taxon>
        <taxon>Acanthomorphata</taxon>
        <taxon>Eupercaria</taxon>
        <taxon>Tetraodontiformes</taxon>
        <taxon>Tetradontoidea</taxon>
        <taxon>Tetraodontidae</taxon>
        <taxon>Takifugu</taxon>
    </lineage>
</organism>
<dbReference type="Pfam" id="PF02897">
    <property type="entry name" value="Peptidase_S9_N"/>
    <property type="match status" value="1"/>
</dbReference>
<keyword evidence="3 6" id="KW-0378">Hydrolase</keyword>
<dbReference type="PANTHER" id="PTHR11757">
    <property type="entry name" value="PROTEASE FAMILY S9A OLIGOPEPTIDASE"/>
    <property type="match status" value="1"/>
</dbReference>
<sequence>MVFRPCFLPKFSRFRASLRLILSADHKRNSWVYIQRYRASDSHSSVDSFTNNLEKYKDLAKYFSRRLRASYKRFSNIPDYSVICGHDHVYFIESDGIYRMDRRQSDMMPEQVLNLGHVSQLNNGLDIDKEKKIHQWTVQRIRLSPKEKHLAATVKSDYREELRCVIVKLGKANSSALEDPNIILSLDKVFSFEWATDDVLFYTTLEALRCSRVFRLSLTSAETEITSVHEETRPEVFVEVALSRDQRMLSINCTSRTTSEVLLVNLTTSPFEPFLVQPRQLDLLYHVEHWRGRLIILASTGPGQEYQVVQAPLSKPSMDSWIPLFTPEPGTIIKDMDIVGNHCVLVAKTPADEFILTVFPLASPKEVHTVQLPSWACSIKPKRPDVAEQEHVFEFLISSPVHSPVSCCLYPEVGLLATDTEGELSPESQDNIITTRLEARSKDGTSVPITLFHTLPVGDLREVPLLVHVYGAYGQDLNMEFRPEMRLLLEQGWTLAYCHIRGGGERGLSWQRQARVEGKKKGLDDLRECLRHLFSIGISSPSLTALTAFSAGAVPVAALCNTHPHMMRAVTLQAPFLDVLGIMTDPSLPLTLEDREEWGDPVGNPQHKLSISSYCPLYNITPQPYPSILLTAYRDDSRIPLAGVLRYSQTLKSAINAYSTTKSKSEHEPASSVVLNIQCGANHLGPEDFQMMLEEEALKLAFLYTELRLDPPQPPRRRKR</sequence>
<evidence type="ECO:0000256" key="3">
    <source>
        <dbReference type="ARBA" id="ARBA00022801"/>
    </source>
</evidence>
<keyword evidence="2 6" id="KW-0645">Protease</keyword>
<keyword evidence="10" id="KW-1185">Reference proteome</keyword>
<dbReference type="InterPro" id="IPR051543">
    <property type="entry name" value="Serine_Peptidase_S9A"/>
</dbReference>
<feature type="domain" description="Peptidase S9 prolyl oligopeptidase catalytic" evidence="7">
    <location>
        <begin position="480"/>
        <end position="702"/>
    </location>
</feature>
<comment type="function">
    <text evidence="5">Serine peptidase whose precise substrate specificity remains unclear. Does not cleave peptides after a arginine or lysine residue. Regulates trans-Golgi network morphology and sorting by regulating the membrane binding of the AP-1 complex. May play a role in the regulation of synaptic vesicle exocytosis.</text>
</comment>
<name>A0A5C6PIV4_9TELE</name>
<dbReference type="Gene3D" id="3.40.50.1820">
    <property type="entry name" value="alpha/beta hydrolase"/>
    <property type="match status" value="1"/>
</dbReference>
<evidence type="ECO:0000259" key="7">
    <source>
        <dbReference type="Pfam" id="PF00326"/>
    </source>
</evidence>
<dbReference type="PANTHER" id="PTHR11757:SF19">
    <property type="entry name" value="PROLYL ENDOPEPTIDASE-LIKE"/>
    <property type="match status" value="1"/>
</dbReference>
<evidence type="ECO:0000256" key="5">
    <source>
        <dbReference type="ARBA" id="ARBA00045448"/>
    </source>
</evidence>
<reference evidence="9 10" key="1">
    <citation type="submission" date="2019-04" db="EMBL/GenBank/DDBJ databases">
        <title>Chromosome genome assembly for Takifugu flavidus.</title>
        <authorList>
            <person name="Xiao S."/>
        </authorList>
    </citation>
    <scope>NUCLEOTIDE SEQUENCE [LARGE SCALE GENOMIC DNA]</scope>
    <source>
        <strain evidence="9">HTHZ2018</strain>
        <tissue evidence="9">Muscle</tissue>
    </source>
</reference>
<dbReference type="SUPFAM" id="SSF50993">
    <property type="entry name" value="Peptidase/esterase 'gauge' domain"/>
    <property type="match status" value="1"/>
</dbReference>
<dbReference type="SUPFAM" id="SSF53474">
    <property type="entry name" value="alpha/beta-Hydrolases"/>
    <property type="match status" value="1"/>
</dbReference>
<dbReference type="GO" id="GO:0005794">
    <property type="term" value="C:Golgi apparatus"/>
    <property type="evidence" value="ECO:0007669"/>
    <property type="project" value="TreeGrafter"/>
</dbReference>
<dbReference type="EMBL" id="RHFK02000003">
    <property type="protein sequence ID" value="TWW78337.1"/>
    <property type="molecule type" value="Genomic_DNA"/>
</dbReference>
<evidence type="ECO:0000313" key="10">
    <source>
        <dbReference type="Proteomes" id="UP000324091"/>
    </source>
</evidence>
<comment type="caution">
    <text evidence="9">The sequence shown here is derived from an EMBL/GenBank/DDBJ whole genome shotgun (WGS) entry which is preliminary data.</text>
</comment>
<evidence type="ECO:0000259" key="8">
    <source>
        <dbReference type="Pfam" id="PF02897"/>
    </source>
</evidence>
<keyword evidence="4 6" id="KW-0720">Serine protease</keyword>
<evidence type="ECO:0000256" key="6">
    <source>
        <dbReference type="RuleBase" id="RU368024"/>
    </source>
</evidence>
<feature type="domain" description="Peptidase S9A N-terminal" evidence="8">
    <location>
        <begin position="122"/>
        <end position="377"/>
    </location>
</feature>
<dbReference type="PRINTS" id="PR00862">
    <property type="entry name" value="PROLIGOPTASE"/>
</dbReference>
<dbReference type="EC" id="3.4.21.-" evidence="6"/>
<dbReference type="InterPro" id="IPR001375">
    <property type="entry name" value="Peptidase_S9_cat"/>
</dbReference>